<keyword evidence="3" id="KW-0479">Metal-binding</keyword>
<dbReference type="Pfam" id="PF01814">
    <property type="entry name" value="Hemerythrin"/>
    <property type="match status" value="1"/>
</dbReference>
<dbReference type="InterPro" id="IPR012827">
    <property type="entry name" value="Hemerythrin_metal-bd"/>
</dbReference>
<dbReference type="GO" id="GO:0000160">
    <property type="term" value="P:phosphorelay signal transduction system"/>
    <property type="evidence" value="ECO:0007669"/>
    <property type="project" value="InterPro"/>
</dbReference>
<keyword evidence="2" id="KW-0813">Transport</keyword>
<evidence type="ECO:0000256" key="4">
    <source>
        <dbReference type="ARBA" id="ARBA00023004"/>
    </source>
</evidence>
<dbReference type="InterPro" id="IPR011006">
    <property type="entry name" value="CheY-like_superfamily"/>
</dbReference>
<gene>
    <name evidence="8" type="ORF">ORF12</name>
</gene>
<dbReference type="NCBIfam" id="NF033749">
    <property type="entry name" value="bact_hemeryth"/>
    <property type="match status" value="1"/>
</dbReference>
<dbReference type="GO" id="GO:0005344">
    <property type="term" value="F:oxygen carrier activity"/>
    <property type="evidence" value="ECO:0007669"/>
    <property type="project" value="UniProtKB-KW"/>
</dbReference>
<dbReference type="PANTHER" id="PTHR37164">
    <property type="entry name" value="BACTERIOHEMERYTHRIN"/>
    <property type="match status" value="1"/>
</dbReference>
<feature type="domain" description="Response regulatory" evidence="7">
    <location>
        <begin position="12"/>
        <end position="132"/>
    </location>
</feature>
<name>Q6NE68_9PROT</name>
<reference evidence="8" key="1">
    <citation type="submission" date="2003-07" db="EMBL/GenBank/DDBJ databases">
        <title>Characterization of a spontaneous nonmagnetic mutant of Magnetospirillum gryphiswaldense reveals a large deletion comprising a putative magnetosome island.</title>
        <authorList>
            <person name="Schuebbe S."/>
            <person name="Kube M."/>
            <person name="Scheffel A."/>
            <person name="Wawer C."/>
            <person name="Heyen U."/>
            <person name="Meyerdierks A."/>
            <person name="Madkour M.H."/>
            <person name="Mayer F."/>
            <person name="Reinhardt R."/>
            <person name="Schueler D."/>
        </authorList>
    </citation>
    <scope>NUCLEOTIDE SEQUENCE</scope>
</reference>
<dbReference type="EMBL" id="BX571797">
    <property type="protein sequence ID" value="CAE12025.1"/>
    <property type="molecule type" value="Genomic_DNA"/>
</dbReference>
<keyword evidence="2" id="KW-0561">Oxygen transport</keyword>
<dbReference type="GO" id="GO:0046872">
    <property type="term" value="F:metal ion binding"/>
    <property type="evidence" value="ECO:0007669"/>
    <property type="project" value="UniProtKB-KW"/>
</dbReference>
<dbReference type="InterPro" id="IPR016131">
    <property type="entry name" value="Haemerythrin_Fe_BS"/>
</dbReference>
<feature type="region of interest" description="Disordered" evidence="6">
    <location>
        <begin position="166"/>
        <end position="185"/>
    </location>
</feature>
<keyword evidence="5" id="KW-0597">Phosphoprotein</keyword>
<dbReference type="Gene3D" id="1.20.120.50">
    <property type="entry name" value="Hemerythrin-like"/>
    <property type="match status" value="1"/>
</dbReference>
<accession>Q6NE68</accession>
<dbReference type="InterPro" id="IPR012312">
    <property type="entry name" value="Hemerythrin-like"/>
</dbReference>
<dbReference type="InterPro" id="IPR050669">
    <property type="entry name" value="Hemerythrin"/>
</dbReference>
<evidence type="ECO:0000313" key="8">
    <source>
        <dbReference type="EMBL" id="CAE12025.1"/>
    </source>
</evidence>
<protein>
    <submittedName>
        <fullName evidence="8">Hemerythrin-like protein</fullName>
    </submittedName>
</protein>
<comment type="similarity">
    <text evidence="1">Belongs to the hemerythrin family.</text>
</comment>
<dbReference type="InterPro" id="IPR035938">
    <property type="entry name" value="Hemerythrin-like_sf"/>
</dbReference>
<dbReference type="SUPFAM" id="SSF47188">
    <property type="entry name" value="Hemerythrin-like"/>
    <property type="match status" value="1"/>
</dbReference>
<evidence type="ECO:0000256" key="1">
    <source>
        <dbReference type="ARBA" id="ARBA00010587"/>
    </source>
</evidence>
<dbReference type="PANTHER" id="PTHR37164:SF1">
    <property type="entry name" value="BACTERIOHEMERYTHRIN"/>
    <property type="match status" value="1"/>
</dbReference>
<feature type="modified residue" description="4-aspartylphosphate" evidence="5">
    <location>
        <position position="64"/>
    </location>
</feature>
<proteinExistence type="inferred from homology"/>
<evidence type="ECO:0000256" key="6">
    <source>
        <dbReference type="SAM" id="MobiDB-lite"/>
    </source>
</evidence>
<dbReference type="NCBIfam" id="TIGR02481">
    <property type="entry name" value="hemeryth_dom"/>
    <property type="match status" value="1"/>
</dbReference>
<keyword evidence="4" id="KW-0408">Iron</keyword>
<organism evidence="8">
    <name type="scientific">Magnetospirillum gryphiswaldense</name>
    <dbReference type="NCBI Taxonomy" id="55518"/>
    <lineage>
        <taxon>Bacteria</taxon>
        <taxon>Pseudomonadati</taxon>
        <taxon>Pseudomonadota</taxon>
        <taxon>Alphaproteobacteria</taxon>
        <taxon>Rhodospirillales</taxon>
        <taxon>Rhodospirillaceae</taxon>
        <taxon>Magnetospirillum</taxon>
    </lineage>
</organism>
<dbReference type="InterPro" id="IPR001789">
    <property type="entry name" value="Sig_transdc_resp-reg_receiver"/>
</dbReference>
<dbReference type="Gene3D" id="3.40.50.2300">
    <property type="match status" value="1"/>
</dbReference>
<dbReference type="CDD" id="cd12107">
    <property type="entry name" value="Hemerythrin"/>
    <property type="match status" value="1"/>
</dbReference>
<evidence type="ECO:0000259" key="7">
    <source>
        <dbReference type="PROSITE" id="PS50110"/>
    </source>
</evidence>
<evidence type="ECO:0000256" key="5">
    <source>
        <dbReference type="PROSITE-ProRule" id="PRU00169"/>
    </source>
</evidence>
<dbReference type="SUPFAM" id="SSF52172">
    <property type="entry name" value="CheY-like"/>
    <property type="match status" value="1"/>
</dbReference>
<evidence type="ECO:0000256" key="2">
    <source>
        <dbReference type="ARBA" id="ARBA00022621"/>
    </source>
</evidence>
<dbReference type="PROSITE" id="PS00550">
    <property type="entry name" value="HEMERYTHRINS"/>
    <property type="match status" value="1"/>
</dbReference>
<dbReference type="PROSITE" id="PS50110">
    <property type="entry name" value="RESPONSE_REGULATORY"/>
    <property type="match status" value="1"/>
</dbReference>
<evidence type="ECO:0000256" key="3">
    <source>
        <dbReference type="ARBA" id="ARBA00022723"/>
    </source>
</evidence>
<dbReference type="AlphaFoldDB" id="Q6NE68"/>
<sequence length="525" mass="57633">MMARPPLRGPIDVLVAVAMPAVCRLLVGLIREMGINEVTVVDSVDFATLKLRHASITFNLILCDRLGGAGHLDLLKLVRWGRHGLAPSIPVICVGEEWTGDELLANRDAGATATLALPLTKHTLKVAVETAIAERREFVDTPTFRGIDRRHSRIKGYKGPFRRATDANRAKAHGSQVGQGNVGPTEPQEISAYDEELSVPVKPDFGWSKAIETGRNDIDSQHRGIIDIMNDLNEVPDTEDGDGTKVERALIALKDYVKIHFSHEEQLMDSFDYDDRKRHKKLHSAFVAKIETLKAGSLTSPDVRRKLLGIVYNWLMSHITCVDRIMIAQLNGEQGSSGIDPNEKQTTIVIDDALMIVRDIQKLTVKLSGMDDGPRKVALCRRIAEETERLINLMGLACDRIEMSGCSTFHIRRLGDIRAAVNFNADCMAQDAARSLIRYGKRIMSGSHGVPLGVGAVLSRMKERVQLLIHVIGGHDAMSLAAKAAVTEAMDIADAVHALESKMSAGLTEIHLLATANCYDQTGRD</sequence>